<organism evidence="13 14">
    <name type="scientific">Ureaplasma ceti</name>
    <dbReference type="NCBI Taxonomy" id="3119530"/>
    <lineage>
        <taxon>Bacteria</taxon>
        <taxon>Bacillati</taxon>
        <taxon>Mycoplasmatota</taxon>
        <taxon>Mycoplasmoidales</taxon>
        <taxon>Mycoplasmoidaceae</taxon>
        <taxon>Ureaplasma</taxon>
    </lineage>
</organism>
<feature type="binding site" evidence="9">
    <location>
        <position position="155"/>
    </location>
    <ligand>
        <name>1-deoxy-D-xylulose 5-phosphate</name>
        <dbReference type="ChEBI" id="CHEBI:57792"/>
    </ligand>
</feature>
<feature type="binding site" evidence="9">
    <location>
        <position position="200"/>
    </location>
    <ligand>
        <name>Mn(2+)</name>
        <dbReference type="ChEBI" id="CHEBI:29035"/>
    </ligand>
</feature>
<keyword evidence="7 9" id="KW-0414">Isoprene biosynthesis</keyword>
<comment type="cofactor">
    <cofactor evidence="9">
        <name>Mg(2+)</name>
        <dbReference type="ChEBI" id="CHEBI:18420"/>
    </cofactor>
    <cofactor evidence="9">
        <name>Mn(2+)</name>
        <dbReference type="ChEBI" id="CHEBI:29035"/>
    </cofactor>
</comment>
<dbReference type="PANTHER" id="PTHR30525:SF0">
    <property type="entry name" value="1-DEOXY-D-XYLULOSE 5-PHOSPHATE REDUCTOISOMERASE, CHLOROPLASTIC"/>
    <property type="match status" value="1"/>
</dbReference>
<dbReference type="InterPro" id="IPR013512">
    <property type="entry name" value="DXP_reductoisomerase_N"/>
</dbReference>
<evidence type="ECO:0000313" key="14">
    <source>
        <dbReference type="Proteomes" id="UP001449582"/>
    </source>
</evidence>
<keyword evidence="5 9" id="KW-0560">Oxidoreductase</keyword>
<comment type="similarity">
    <text evidence="2 9">Belongs to the DXR family.</text>
</comment>
<feature type="domain" description="1-deoxy-D-xylulose 5-phosphate reductoisomerase N-terminal" evidence="10">
    <location>
        <begin position="4"/>
        <end position="111"/>
    </location>
</feature>
<evidence type="ECO:0000259" key="11">
    <source>
        <dbReference type="Pfam" id="PF08436"/>
    </source>
</evidence>
<feature type="binding site" evidence="9">
    <location>
        <position position="103"/>
    </location>
    <ligand>
        <name>NADPH</name>
        <dbReference type="ChEBI" id="CHEBI:57783"/>
    </ligand>
</feature>
<keyword evidence="4 9" id="KW-0521">NADP</keyword>
<evidence type="ECO:0000259" key="12">
    <source>
        <dbReference type="Pfam" id="PF13288"/>
    </source>
</evidence>
<feature type="binding site" evidence="9">
    <location>
        <position position="104"/>
    </location>
    <ligand>
        <name>1-deoxy-D-xylulose 5-phosphate</name>
        <dbReference type="ChEBI" id="CHEBI:57792"/>
    </ligand>
</feature>
<feature type="binding site" evidence="9">
    <location>
        <position position="191"/>
    </location>
    <ligand>
        <name>1-deoxy-D-xylulose 5-phosphate</name>
        <dbReference type="ChEBI" id="CHEBI:57792"/>
    </ligand>
</feature>
<dbReference type="Pfam" id="PF13288">
    <property type="entry name" value="DXPR_C"/>
    <property type="match status" value="1"/>
</dbReference>
<gene>
    <name evidence="9 13" type="primary">dxr</name>
    <name evidence="13" type="ORF">UREOM_4200</name>
</gene>
<dbReference type="SUPFAM" id="SSF51735">
    <property type="entry name" value="NAD(P)-binding Rossmann-fold domains"/>
    <property type="match status" value="1"/>
</dbReference>
<feature type="binding site" evidence="9">
    <location>
        <position position="34"/>
    </location>
    <ligand>
        <name>NADPH</name>
        <dbReference type="ChEBI" id="CHEBI:57783"/>
    </ligand>
</feature>
<feature type="domain" description="1-deoxy-D-xylulose 5-phosphate reductoisomerase C-terminal" evidence="11">
    <location>
        <begin position="126"/>
        <end position="208"/>
    </location>
</feature>
<dbReference type="SUPFAM" id="SSF69055">
    <property type="entry name" value="1-deoxy-D-xylulose-5-phosphate reductoisomerase, C-terminal domain"/>
    <property type="match status" value="1"/>
</dbReference>
<evidence type="ECO:0000313" key="13">
    <source>
        <dbReference type="EMBL" id="GAA5414709.1"/>
    </source>
</evidence>
<dbReference type="PIRSF" id="PIRSF006205">
    <property type="entry name" value="Dxp_reductismrs"/>
    <property type="match status" value="1"/>
</dbReference>
<dbReference type="InterPro" id="IPR036169">
    <property type="entry name" value="DXPR_C_sf"/>
</dbReference>
<feature type="binding site" evidence="9">
    <location>
        <position position="184"/>
    </location>
    <ligand>
        <name>NADPH</name>
        <dbReference type="ChEBI" id="CHEBI:57783"/>
    </ligand>
</feature>
<dbReference type="PANTHER" id="PTHR30525">
    <property type="entry name" value="1-DEOXY-D-XYLULOSE 5-PHOSPHATE REDUCTOISOMERASE"/>
    <property type="match status" value="1"/>
</dbReference>
<dbReference type="HAMAP" id="MF_00183">
    <property type="entry name" value="DXP_reductoisom"/>
    <property type="match status" value="1"/>
</dbReference>
<proteinExistence type="inferred from homology"/>
<feature type="binding site" evidence="9">
    <location>
        <position position="132"/>
    </location>
    <ligand>
        <name>Mn(2+)</name>
        <dbReference type="ChEBI" id="CHEBI:29035"/>
    </ligand>
</feature>
<feature type="binding site" evidence="9">
    <location>
        <position position="12"/>
    </location>
    <ligand>
        <name>NADPH</name>
        <dbReference type="ChEBI" id="CHEBI:57783"/>
    </ligand>
</feature>
<accession>A0ABP9U7C2</accession>
<dbReference type="RefSeq" id="WP_353289870.1">
    <property type="nucleotide sequence ID" value="NZ_BAABQM010000002.1"/>
</dbReference>
<dbReference type="Pfam" id="PF02670">
    <property type="entry name" value="DXP_reductoisom"/>
    <property type="match status" value="1"/>
</dbReference>
<evidence type="ECO:0000256" key="1">
    <source>
        <dbReference type="ARBA" id="ARBA00005094"/>
    </source>
</evidence>
<keyword evidence="14" id="KW-1185">Reference proteome</keyword>
<comment type="caution">
    <text evidence="9">Lacks conserved residue(s) required for the propagation of feature annotation.</text>
</comment>
<protein>
    <recommendedName>
        <fullName evidence="9">1-deoxy-D-xylulose 5-phosphate reductoisomerase</fullName>
        <shortName evidence="9">DXP reductoisomerase</shortName>
        <ecNumber evidence="9">1.1.1.267</ecNumber>
    </recommendedName>
    <alternativeName>
        <fullName evidence="9">1-deoxyxylulose-5-phosphate reductoisomerase</fullName>
    </alternativeName>
    <alternativeName>
        <fullName evidence="9">2-C-methyl-D-erythritol 4-phosphate synthase</fullName>
    </alternativeName>
</protein>
<evidence type="ECO:0000256" key="3">
    <source>
        <dbReference type="ARBA" id="ARBA00022723"/>
    </source>
</evidence>
<feature type="binding site" evidence="9">
    <location>
        <position position="131"/>
    </location>
    <ligand>
        <name>1-deoxy-D-xylulose 5-phosphate</name>
        <dbReference type="ChEBI" id="CHEBI:57792"/>
    </ligand>
</feature>
<keyword evidence="9" id="KW-0460">Magnesium</keyword>
<evidence type="ECO:0000256" key="4">
    <source>
        <dbReference type="ARBA" id="ARBA00022857"/>
    </source>
</evidence>
<feature type="domain" description="DXP reductoisomerase C-terminal" evidence="12">
    <location>
        <begin position="238"/>
        <end position="351"/>
    </location>
</feature>
<feature type="binding site" evidence="9">
    <location>
        <position position="197"/>
    </location>
    <ligand>
        <name>1-deoxy-D-xylulose 5-phosphate</name>
        <dbReference type="ChEBI" id="CHEBI:57792"/>
    </ligand>
</feature>
<evidence type="ECO:0000259" key="10">
    <source>
        <dbReference type="Pfam" id="PF02670"/>
    </source>
</evidence>
<feature type="binding site" evidence="9">
    <location>
        <position position="178"/>
    </location>
    <ligand>
        <name>1-deoxy-D-xylulose 5-phosphate</name>
        <dbReference type="ChEBI" id="CHEBI:57792"/>
    </ligand>
</feature>
<dbReference type="SUPFAM" id="SSF55347">
    <property type="entry name" value="Glyceraldehyde-3-phosphate dehydrogenase-like, C-terminal domain"/>
    <property type="match status" value="1"/>
</dbReference>
<dbReference type="InterPro" id="IPR003821">
    <property type="entry name" value="DXP_reductoisomerase"/>
</dbReference>
<dbReference type="Gene3D" id="3.40.50.720">
    <property type="entry name" value="NAD(P)-binding Rossmann-like Domain"/>
    <property type="match status" value="2"/>
</dbReference>
<feature type="binding site" evidence="9">
    <location>
        <position position="105"/>
    </location>
    <ligand>
        <name>NADPH</name>
        <dbReference type="ChEBI" id="CHEBI:57783"/>
    </ligand>
</feature>
<keyword evidence="3 9" id="KW-0479">Metal-binding</keyword>
<evidence type="ECO:0000256" key="6">
    <source>
        <dbReference type="ARBA" id="ARBA00023211"/>
    </source>
</evidence>
<name>A0ABP9U7C2_9BACT</name>
<dbReference type="InterPro" id="IPR036291">
    <property type="entry name" value="NAD(P)-bd_dom_sf"/>
</dbReference>
<feature type="binding site" evidence="9">
    <location>
        <position position="11"/>
    </location>
    <ligand>
        <name>NADPH</name>
        <dbReference type="ChEBI" id="CHEBI:57783"/>
    </ligand>
</feature>
<evidence type="ECO:0000256" key="9">
    <source>
        <dbReference type="HAMAP-Rule" id="MF_00183"/>
    </source>
</evidence>
<keyword evidence="6 9" id="KW-0464">Manganese</keyword>
<comment type="caution">
    <text evidence="13">The sequence shown here is derived from an EMBL/GenBank/DDBJ whole genome shotgun (WGS) entry which is preliminary data.</text>
</comment>
<sequence>MKKVVILGVTGSIGTQALSCLADCELVGVSFNKNCDKMRAILAQFPSLEVFSPSNSGLNTVFSYDELLDKTQPDLVLNCVVGFDGVYLSKLVIEKDVDLALANKESLVVGGKLLMDLLKAHPQVALYPVDSEHSSLYQLNAIDPTRVQKIYITCSGGPFYHLNAEEKAQKTFAEAIKHPNWSMGYKISIDSATLINKCFEIIEAGYLFPNKEITALYHPQSVVHSLIEFQDNSVFANMSTPDMKIAIDLALHEFNKQAPKIQPLSFKHLNLTFAEIDPNQWLPISWAYEVVAQKNHTLGIIINTVNDFVIELFKNAQIGFNDITAIIQQYIQKYRNIVVNTWNDLENLHKQIVQELQSTYFQ</sequence>
<evidence type="ECO:0000256" key="2">
    <source>
        <dbReference type="ARBA" id="ARBA00006825"/>
    </source>
</evidence>
<feature type="binding site" evidence="9">
    <location>
        <position position="10"/>
    </location>
    <ligand>
        <name>NADPH</name>
        <dbReference type="ChEBI" id="CHEBI:57783"/>
    </ligand>
</feature>
<feature type="binding site" evidence="9">
    <location>
        <position position="200"/>
    </location>
    <ligand>
        <name>1-deoxy-D-xylulose 5-phosphate</name>
        <dbReference type="ChEBI" id="CHEBI:57792"/>
    </ligand>
</feature>
<comment type="function">
    <text evidence="9">Catalyzes the NADPH-dependent rearrangement and reduction of 1-deoxy-D-xylulose-5-phosphate (DXP) to 2-C-methyl-D-erythritol 4-phosphate (MEP).</text>
</comment>
<feature type="binding site" evidence="9">
    <location>
        <position position="132"/>
    </location>
    <ligand>
        <name>1-deoxy-D-xylulose 5-phosphate</name>
        <dbReference type="ChEBI" id="CHEBI:57792"/>
    </ligand>
</feature>
<dbReference type="EC" id="1.1.1.267" evidence="9"/>
<dbReference type="Pfam" id="PF08436">
    <property type="entry name" value="DXP_redisom_C"/>
    <property type="match status" value="1"/>
</dbReference>
<feature type="binding site" evidence="9">
    <location>
        <position position="196"/>
    </location>
    <ligand>
        <name>1-deoxy-D-xylulose 5-phosphate</name>
        <dbReference type="ChEBI" id="CHEBI:57792"/>
    </ligand>
</feature>
<dbReference type="Gene3D" id="1.10.1740.10">
    <property type="match status" value="1"/>
</dbReference>
<comment type="pathway">
    <text evidence="1 9">Isoprenoid biosynthesis; isopentenyl diphosphate biosynthesis via DXP pathway; isopentenyl diphosphate from 1-deoxy-D-xylulose 5-phosphate: step 1/6.</text>
</comment>
<evidence type="ECO:0000256" key="7">
    <source>
        <dbReference type="ARBA" id="ARBA00023229"/>
    </source>
</evidence>
<dbReference type="InterPro" id="IPR026877">
    <property type="entry name" value="DXPR_C"/>
</dbReference>
<dbReference type="InterPro" id="IPR013644">
    <property type="entry name" value="DXP_reductoisomerase_C"/>
</dbReference>
<feature type="binding site" evidence="9">
    <location>
        <position position="130"/>
    </location>
    <ligand>
        <name>Mn(2+)</name>
        <dbReference type="ChEBI" id="CHEBI:29035"/>
    </ligand>
</feature>
<dbReference type="EMBL" id="BAABQM010000002">
    <property type="protein sequence ID" value="GAA5414709.1"/>
    <property type="molecule type" value="Genomic_DNA"/>
</dbReference>
<feature type="binding site" evidence="9">
    <location>
        <position position="33"/>
    </location>
    <ligand>
        <name>NADPH</name>
        <dbReference type="ChEBI" id="CHEBI:57783"/>
    </ligand>
</feature>
<evidence type="ECO:0000256" key="5">
    <source>
        <dbReference type="ARBA" id="ARBA00023002"/>
    </source>
</evidence>
<dbReference type="Proteomes" id="UP001449582">
    <property type="component" value="Unassembled WGS sequence"/>
</dbReference>
<evidence type="ECO:0000256" key="8">
    <source>
        <dbReference type="ARBA" id="ARBA00048543"/>
    </source>
</evidence>
<comment type="catalytic activity">
    <reaction evidence="8">
        <text>2-C-methyl-D-erythritol 4-phosphate + NADP(+) = 1-deoxy-D-xylulose 5-phosphate + NADPH + H(+)</text>
        <dbReference type="Rhea" id="RHEA:13717"/>
        <dbReference type="ChEBI" id="CHEBI:15378"/>
        <dbReference type="ChEBI" id="CHEBI:57783"/>
        <dbReference type="ChEBI" id="CHEBI:57792"/>
        <dbReference type="ChEBI" id="CHEBI:58262"/>
        <dbReference type="ChEBI" id="CHEBI:58349"/>
        <dbReference type="EC" id="1.1.1.267"/>
    </reaction>
    <physiologicalReaction direction="right-to-left" evidence="8">
        <dbReference type="Rhea" id="RHEA:13719"/>
    </physiologicalReaction>
</comment>
<feature type="binding site" evidence="9">
    <location>
        <position position="13"/>
    </location>
    <ligand>
        <name>NADPH</name>
        <dbReference type="ChEBI" id="CHEBI:57783"/>
    </ligand>
</feature>
<reference evidence="13" key="1">
    <citation type="submission" date="2024-02" db="EMBL/GenBank/DDBJ databases">
        <title>Draft genome sequence of new strains in genus Ureaplasma.</title>
        <authorList>
            <person name="Nakajima Y."/>
            <person name="Segawa T."/>
        </authorList>
    </citation>
    <scope>NUCLEOTIDE SEQUENCE [LARGE SCALE GENOMIC DNA]</scope>
    <source>
        <strain evidence="13">OM1</strain>
    </source>
</reference>